<name>A0AAD5NM66_ACENE</name>
<organism evidence="1 2">
    <name type="scientific">Acer negundo</name>
    <name type="common">Box elder</name>
    <dbReference type="NCBI Taxonomy" id="4023"/>
    <lineage>
        <taxon>Eukaryota</taxon>
        <taxon>Viridiplantae</taxon>
        <taxon>Streptophyta</taxon>
        <taxon>Embryophyta</taxon>
        <taxon>Tracheophyta</taxon>
        <taxon>Spermatophyta</taxon>
        <taxon>Magnoliopsida</taxon>
        <taxon>eudicotyledons</taxon>
        <taxon>Gunneridae</taxon>
        <taxon>Pentapetalae</taxon>
        <taxon>rosids</taxon>
        <taxon>malvids</taxon>
        <taxon>Sapindales</taxon>
        <taxon>Sapindaceae</taxon>
        <taxon>Hippocastanoideae</taxon>
        <taxon>Acereae</taxon>
        <taxon>Acer</taxon>
    </lineage>
</organism>
<evidence type="ECO:0000313" key="1">
    <source>
        <dbReference type="EMBL" id="KAI9165963.1"/>
    </source>
</evidence>
<dbReference type="EMBL" id="JAJSOW010000105">
    <property type="protein sequence ID" value="KAI9165963.1"/>
    <property type="molecule type" value="Genomic_DNA"/>
</dbReference>
<comment type="caution">
    <text evidence="1">The sequence shown here is derived from an EMBL/GenBank/DDBJ whole genome shotgun (WGS) entry which is preliminary data.</text>
</comment>
<gene>
    <name evidence="1" type="ORF">LWI28_023790</name>
</gene>
<evidence type="ECO:0000313" key="2">
    <source>
        <dbReference type="Proteomes" id="UP001064489"/>
    </source>
</evidence>
<protein>
    <submittedName>
        <fullName evidence="1">Uncharacterized protein</fullName>
    </submittedName>
</protein>
<dbReference type="AlphaFoldDB" id="A0AAD5NM66"/>
<sequence length="100" mass="11394">MKKSTSLPTKLHDRRPVFTVTALEVIEESVDRINVSGKLVRKELRLAVMEQLQVTGTLEMSVEVEPQLQQVAYEGGATPMWPAERNSAIPVQYQREIYPR</sequence>
<proteinExistence type="predicted"/>
<keyword evidence="2" id="KW-1185">Reference proteome</keyword>
<accession>A0AAD5NM66</accession>
<reference evidence="1" key="2">
    <citation type="submission" date="2023-02" db="EMBL/GenBank/DDBJ databases">
        <authorList>
            <person name="Swenson N.G."/>
            <person name="Wegrzyn J.L."/>
            <person name="Mcevoy S.L."/>
        </authorList>
    </citation>
    <scope>NUCLEOTIDE SEQUENCE</scope>
    <source>
        <strain evidence="1">91603</strain>
        <tissue evidence="1">Leaf</tissue>
    </source>
</reference>
<reference evidence="1" key="1">
    <citation type="journal article" date="2022" name="Plant J.">
        <title>Strategies of tolerance reflected in two North American maple genomes.</title>
        <authorList>
            <person name="McEvoy S.L."/>
            <person name="Sezen U.U."/>
            <person name="Trouern-Trend A."/>
            <person name="McMahon S.M."/>
            <person name="Schaberg P.G."/>
            <person name="Yang J."/>
            <person name="Wegrzyn J.L."/>
            <person name="Swenson N.G."/>
        </authorList>
    </citation>
    <scope>NUCLEOTIDE SEQUENCE</scope>
    <source>
        <strain evidence="1">91603</strain>
    </source>
</reference>
<dbReference type="Proteomes" id="UP001064489">
    <property type="component" value="Chromosome 10"/>
</dbReference>